<comment type="caution">
    <text evidence="2">The sequence shown here is derived from an EMBL/GenBank/DDBJ whole genome shotgun (WGS) entry which is preliminary data.</text>
</comment>
<name>A0ABP0NWU0_9DINO</name>
<feature type="transmembrane region" description="Helical" evidence="1">
    <location>
        <begin position="66"/>
        <end position="88"/>
    </location>
</feature>
<keyword evidence="1" id="KW-1133">Transmembrane helix</keyword>
<accession>A0ABP0NWU0</accession>
<keyword evidence="1" id="KW-0812">Transmembrane</keyword>
<reference evidence="2 3" key="1">
    <citation type="submission" date="2024-02" db="EMBL/GenBank/DDBJ databases">
        <authorList>
            <person name="Chen Y."/>
            <person name="Shah S."/>
            <person name="Dougan E. K."/>
            <person name="Thang M."/>
            <person name="Chan C."/>
        </authorList>
    </citation>
    <scope>NUCLEOTIDE SEQUENCE [LARGE SCALE GENOMIC DNA]</scope>
</reference>
<organism evidence="2 3">
    <name type="scientific">Durusdinium trenchii</name>
    <dbReference type="NCBI Taxonomy" id="1381693"/>
    <lineage>
        <taxon>Eukaryota</taxon>
        <taxon>Sar</taxon>
        <taxon>Alveolata</taxon>
        <taxon>Dinophyceae</taxon>
        <taxon>Suessiales</taxon>
        <taxon>Symbiodiniaceae</taxon>
        <taxon>Durusdinium</taxon>
    </lineage>
</organism>
<dbReference type="EMBL" id="CAXAMM010031530">
    <property type="protein sequence ID" value="CAK9068277.1"/>
    <property type="molecule type" value="Genomic_DNA"/>
</dbReference>
<proteinExistence type="predicted"/>
<sequence>MASAGNHEGGGSAAAPVCFNGRYVPETDTCDCDPGWRTTREMLVDEHSNRRTHGFDEDKHILNVDLIVTAAFSLGNGCMFLINFAVIVKFHEYIQRRAGLENAQEPPR</sequence>
<evidence type="ECO:0000256" key="1">
    <source>
        <dbReference type="SAM" id="Phobius"/>
    </source>
</evidence>
<protein>
    <submittedName>
        <fullName evidence="2">Uncharacterized protein</fullName>
    </submittedName>
</protein>
<dbReference type="Proteomes" id="UP001642464">
    <property type="component" value="Unassembled WGS sequence"/>
</dbReference>
<gene>
    <name evidence="2" type="ORF">SCF082_LOCUS34411</name>
</gene>
<keyword evidence="3" id="KW-1185">Reference proteome</keyword>
<evidence type="ECO:0000313" key="2">
    <source>
        <dbReference type="EMBL" id="CAK9068277.1"/>
    </source>
</evidence>
<feature type="non-terminal residue" evidence="2">
    <location>
        <position position="108"/>
    </location>
</feature>
<evidence type="ECO:0000313" key="3">
    <source>
        <dbReference type="Proteomes" id="UP001642464"/>
    </source>
</evidence>
<keyword evidence="1" id="KW-0472">Membrane</keyword>